<feature type="region of interest" description="Disordered" evidence="1">
    <location>
        <begin position="44"/>
        <end position="81"/>
    </location>
</feature>
<dbReference type="Proteomes" id="UP000236291">
    <property type="component" value="Unassembled WGS sequence"/>
</dbReference>
<reference evidence="2 3" key="1">
    <citation type="journal article" date="2014" name="Am. J. Bot.">
        <title>Genome assembly and annotation for red clover (Trifolium pratense; Fabaceae).</title>
        <authorList>
            <person name="Istvanek J."/>
            <person name="Jaros M."/>
            <person name="Krenek A."/>
            <person name="Repkova J."/>
        </authorList>
    </citation>
    <scope>NUCLEOTIDE SEQUENCE [LARGE SCALE GENOMIC DNA]</scope>
    <source>
        <strain evidence="3">cv. Tatra</strain>
        <tissue evidence="2">Young leaves</tissue>
    </source>
</reference>
<name>A0A2K3LTV2_TRIPR</name>
<protein>
    <submittedName>
        <fullName evidence="2">Uncharacterized protein</fullName>
    </submittedName>
</protein>
<dbReference type="AlphaFoldDB" id="A0A2K3LTV2"/>
<evidence type="ECO:0000313" key="3">
    <source>
        <dbReference type="Proteomes" id="UP000236291"/>
    </source>
</evidence>
<reference evidence="2 3" key="2">
    <citation type="journal article" date="2017" name="Front. Plant Sci.">
        <title>Gene Classification and Mining of Molecular Markers Useful in Red Clover (Trifolium pratense) Breeding.</title>
        <authorList>
            <person name="Istvanek J."/>
            <person name="Dluhosova J."/>
            <person name="Dluhos P."/>
            <person name="Patkova L."/>
            <person name="Nedelnik J."/>
            <person name="Repkova J."/>
        </authorList>
    </citation>
    <scope>NUCLEOTIDE SEQUENCE [LARGE SCALE GENOMIC DNA]</scope>
    <source>
        <strain evidence="3">cv. Tatra</strain>
        <tissue evidence="2">Young leaves</tissue>
    </source>
</reference>
<accession>A0A2K3LTV2</accession>
<feature type="compositionally biased region" description="Pro residues" evidence="1">
    <location>
        <begin position="53"/>
        <end position="64"/>
    </location>
</feature>
<evidence type="ECO:0000256" key="1">
    <source>
        <dbReference type="SAM" id="MobiDB-lite"/>
    </source>
</evidence>
<evidence type="ECO:0000313" key="2">
    <source>
        <dbReference type="EMBL" id="PNX81956.1"/>
    </source>
</evidence>
<sequence>MEDNIMVTQRQSVNIVWEAPIEGWMCLNTKERLINVLTSWQDKIASTSQHPPHNTPSTPPPPKTPTDGGSTSAQNRNQVIK</sequence>
<gene>
    <name evidence="2" type="ORF">L195_g037981</name>
</gene>
<comment type="caution">
    <text evidence="2">The sequence shown here is derived from an EMBL/GenBank/DDBJ whole genome shotgun (WGS) entry which is preliminary data.</text>
</comment>
<organism evidence="2 3">
    <name type="scientific">Trifolium pratense</name>
    <name type="common">Red clover</name>
    <dbReference type="NCBI Taxonomy" id="57577"/>
    <lineage>
        <taxon>Eukaryota</taxon>
        <taxon>Viridiplantae</taxon>
        <taxon>Streptophyta</taxon>
        <taxon>Embryophyta</taxon>
        <taxon>Tracheophyta</taxon>
        <taxon>Spermatophyta</taxon>
        <taxon>Magnoliopsida</taxon>
        <taxon>eudicotyledons</taxon>
        <taxon>Gunneridae</taxon>
        <taxon>Pentapetalae</taxon>
        <taxon>rosids</taxon>
        <taxon>fabids</taxon>
        <taxon>Fabales</taxon>
        <taxon>Fabaceae</taxon>
        <taxon>Papilionoideae</taxon>
        <taxon>50 kb inversion clade</taxon>
        <taxon>NPAAA clade</taxon>
        <taxon>Hologalegina</taxon>
        <taxon>IRL clade</taxon>
        <taxon>Trifolieae</taxon>
        <taxon>Trifolium</taxon>
    </lineage>
</organism>
<dbReference type="EMBL" id="ASHM01040977">
    <property type="protein sequence ID" value="PNX81956.1"/>
    <property type="molecule type" value="Genomic_DNA"/>
</dbReference>
<proteinExistence type="predicted"/>